<keyword evidence="3" id="KW-0238">DNA-binding</keyword>
<comment type="subcellular location">
    <subcellularLocation>
        <location evidence="1">Nucleus</location>
    </subcellularLocation>
</comment>
<dbReference type="InterPro" id="IPR001471">
    <property type="entry name" value="AP2/ERF_dom"/>
</dbReference>
<keyword evidence="4" id="KW-0804">Transcription</keyword>
<proteinExistence type="predicted"/>
<evidence type="ECO:0000256" key="2">
    <source>
        <dbReference type="ARBA" id="ARBA00023015"/>
    </source>
</evidence>
<feature type="domain" description="AP2/ERF" evidence="7">
    <location>
        <begin position="129"/>
        <end position="191"/>
    </location>
</feature>
<sequence>MEASISGNGTFSMDDGMRELSLLKAKLKQAAQGLQPAIFRRRTREAELLQELGIRVVDWGDIRPTGYAFGDFSQLRGATHPRSTDHLGPYPVAISGGGGGAGARSQSIPKVSKLLKSKSNSSGRTYTSRFRGVHQTFPTKRWEAQFRRNGKPTSLGCFDHEEEAAKAYDKMMLWCEIHNAAGVKGGISNFEASVYEHELPWLQQCTQDELIDSLRSEGRRQAAHRMLKQKRDVPHGTTDEEGPSGSAMTEN</sequence>
<dbReference type="GO" id="GO:0003677">
    <property type="term" value="F:DNA binding"/>
    <property type="evidence" value="ECO:0007669"/>
    <property type="project" value="UniProtKB-KW"/>
</dbReference>
<accession>A0A250XKZ0</accession>
<keyword evidence="2" id="KW-0805">Transcription regulation</keyword>
<organism evidence="8 9">
    <name type="scientific">Chlamydomonas eustigma</name>
    <dbReference type="NCBI Taxonomy" id="1157962"/>
    <lineage>
        <taxon>Eukaryota</taxon>
        <taxon>Viridiplantae</taxon>
        <taxon>Chlorophyta</taxon>
        <taxon>core chlorophytes</taxon>
        <taxon>Chlorophyceae</taxon>
        <taxon>CS clade</taxon>
        <taxon>Chlamydomonadales</taxon>
        <taxon>Chlamydomonadaceae</taxon>
        <taxon>Chlamydomonas</taxon>
    </lineage>
</organism>
<evidence type="ECO:0000256" key="5">
    <source>
        <dbReference type="ARBA" id="ARBA00023242"/>
    </source>
</evidence>
<dbReference type="Proteomes" id="UP000232323">
    <property type="component" value="Unassembled WGS sequence"/>
</dbReference>
<evidence type="ECO:0000313" key="8">
    <source>
        <dbReference type="EMBL" id="GAX83562.1"/>
    </source>
</evidence>
<evidence type="ECO:0000256" key="4">
    <source>
        <dbReference type="ARBA" id="ARBA00023163"/>
    </source>
</evidence>
<evidence type="ECO:0000256" key="1">
    <source>
        <dbReference type="ARBA" id="ARBA00004123"/>
    </source>
</evidence>
<dbReference type="GO" id="GO:0003700">
    <property type="term" value="F:DNA-binding transcription factor activity"/>
    <property type="evidence" value="ECO:0007669"/>
    <property type="project" value="InterPro"/>
</dbReference>
<keyword evidence="9" id="KW-1185">Reference proteome</keyword>
<dbReference type="GO" id="GO:0005634">
    <property type="term" value="C:nucleus"/>
    <property type="evidence" value="ECO:0007669"/>
    <property type="project" value="UniProtKB-SubCell"/>
</dbReference>
<dbReference type="AlphaFoldDB" id="A0A250XKZ0"/>
<dbReference type="InterPro" id="IPR016177">
    <property type="entry name" value="DNA-bd_dom_sf"/>
</dbReference>
<dbReference type="EMBL" id="BEGY01000101">
    <property type="protein sequence ID" value="GAX83562.1"/>
    <property type="molecule type" value="Genomic_DNA"/>
</dbReference>
<dbReference type="STRING" id="1157962.A0A250XKZ0"/>
<evidence type="ECO:0000256" key="6">
    <source>
        <dbReference type="SAM" id="MobiDB-lite"/>
    </source>
</evidence>
<keyword evidence="5" id="KW-0539">Nucleus</keyword>
<gene>
    <name evidence="8" type="ORF">CEUSTIGMA_g10987.t1</name>
</gene>
<protein>
    <recommendedName>
        <fullName evidence="7">AP2/ERF domain-containing protein</fullName>
    </recommendedName>
</protein>
<reference evidence="8 9" key="1">
    <citation type="submission" date="2017-08" db="EMBL/GenBank/DDBJ databases">
        <title>Acidophilic green algal genome provides insights into adaptation to an acidic environment.</title>
        <authorList>
            <person name="Hirooka S."/>
            <person name="Hirose Y."/>
            <person name="Kanesaki Y."/>
            <person name="Higuchi S."/>
            <person name="Fujiwara T."/>
            <person name="Onuma R."/>
            <person name="Era A."/>
            <person name="Ohbayashi R."/>
            <person name="Uzuka A."/>
            <person name="Nozaki H."/>
            <person name="Yoshikawa H."/>
            <person name="Miyagishima S.Y."/>
        </authorList>
    </citation>
    <scope>NUCLEOTIDE SEQUENCE [LARGE SCALE GENOMIC DNA]</scope>
    <source>
        <strain evidence="8 9">NIES-2499</strain>
    </source>
</reference>
<feature type="compositionally biased region" description="Basic and acidic residues" evidence="6">
    <location>
        <begin position="229"/>
        <end position="238"/>
    </location>
</feature>
<dbReference type="InterPro" id="IPR036955">
    <property type="entry name" value="AP2/ERF_dom_sf"/>
</dbReference>
<feature type="region of interest" description="Disordered" evidence="6">
    <location>
        <begin position="221"/>
        <end position="251"/>
    </location>
</feature>
<dbReference type="OrthoDB" id="242866at2759"/>
<name>A0A250XKZ0_9CHLO</name>
<evidence type="ECO:0000313" key="9">
    <source>
        <dbReference type="Proteomes" id="UP000232323"/>
    </source>
</evidence>
<evidence type="ECO:0000256" key="3">
    <source>
        <dbReference type="ARBA" id="ARBA00023125"/>
    </source>
</evidence>
<dbReference type="PROSITE" id="PS51032">
    <property type="entry name" value="AP2_ERF"/>
    <property type="match status" value="1"/>
</dbReference>
<dbReference type="SMART" id="SM00380">
    <property type="entry name" value="AP2"/>
    <property type="match status" value="1"/>
</dbReference>
<dbReference type="SUPFAM" id="SSF54171">
    <property type="entry name" value="DNA-binding domain"/>
    <property type="match status" value="1"/>
</dbReference>
<comment type="caution">
    <text evidence="8">The sequence shown here is derived from an EMBL/GenBank/DDBJ whole genome shotgun (WGS) entry which is preliminary data.</text>
</comment>
<dbReference type="Gene3D" id="3.30.730.10">
    <property type="entry name" value="AP2/ERF domain"/>
    <property type="match status" value="1"/>
</dbReference>
<evidence type="ECO:0000259" key="7">
    <source>
        <dbReference type="PROSITE" id="PS51032"/>
    </source>
</evidence>